<dbReference type="Pfam" id="PF13304">
    <property type="entry name" value="AAA_21"/>
    <property type="match status" value="1"/>
</dbReference>
<evidence type="ECO:0000313" key="3">
    <source>
        <dbReference type="Proteomes" id="UP000051176"/>
    </source>
</evidence>
<dbReference type="InterPro" id="IPR027417">
    <property type="entry name" value="P-loop_NTPase"/>
</dbReference>
<dbReference type="InterPro" id="IPR003959">
    <property type="entry name" value="ATPase_AAA_core"/>
</dbReference>
<dbReference type="PANTHER" id="PTHR40396">
    <property type="entry name" value="ATPASE-LIKE PROTEIN"/>
    <property type="match status" value="1"/>
</dbReference>
<accession>A0A0R1GMB4</accession>
<dbReference type="Proteomes" id="UP000051176">
    <property type="component" value="Unassembled WGS sequence"/>
</dbReference>
<dbReference type="AlphaFoldDB" id="A0A0R1GMB4"/>
<dbReference type="eggNOG" id="COG1106">
    <property type="taxonomic scope" value="Bacteria"/>
</dbReference>
<reference evidence="2 3" key="1">
    <citation type="journal article" date="2015" name="Genome Announc.">
        <title>Expanding the biotechnology potential of lactobacilli through comparative genomics of 213 strains and associated genera.</title>
        <authorList>
            <person name="Sun Z."/>
            <person name="Harris H.M."/>
            <person name="McCann A."/>
            <person name="Guo C."/>
            <person name="Argimon S."/>
            <person name="Zhang W."/>
            <person name="Yang X."/>
            <person name="Jeffery I.B."/>
            <person name="Cooney J.C."/>
            <person name="Kagawa T.F."/>
            <person name="Liu W."/>
            <person name="Song Y."/>
            <person name="Salvetti E."/>
            <person name="Wrobel A."/>
            <person name="Rasinkangas P."/>
            <person name="Parkhill J."/>
            <person name="Rea M.C."/>
            <person name="O'Sullivan O."/>
            <person name="Ritari J."/>
            <person name="Douillard F.P."/>
            <person name="Paul Ross R."/>
            <person name="Yang R."/>
            <person name="Briner A.E."/>
            <person name="Felis G.E."/>
            <person name="de Vos W.M."/>
            <person name="Barrangou R."/>
            <person name="Klaenhammer T.R."/>
            <person name="Caufield P.W."/>
            <person name="Cui Y."/>
            <person name="Zhang H."/>
            <person name="O'Toole P.W."/>
        </authorList>
    </citation>
    <scope>NUCLEOTIDE SEQUENCE [LARGE SCALE GENOMIC DNA]</scope>
    <source>
        <strain evidence="2 3">ATCC 53295</strain>
    </source>
</reference>
<dbReference type="GO" id="GO:0005524">
    <property type="term" value="F:ATP binding"/>
    <property type="evidence" value="ECO:0007669"/>
    <property type="project" value="InterPro"/>
</dbReference>
<name>A0A0R1GMB4_9LACO</name>
<sequence>MFTRVVIDNFKSFLHLDLDLSKNRRSAKEIIAIYGENGGGKTNLVSVFMNLALSLQTMTNQKRSAELQAELMADTDDGGDGDSLDKSQLLREYIRTQGMPYSTIVGVFKNAYTIDEVNPMRIRYEFVIDEHKGFYELVFKREGDTVYLASEELNFLLKQSRGRMFKISRDTNNGITPYFSPSLFDGNMKLTDLLSDEITRVWGKHTLLAIFNNLAGESNERYIQDNTNVNFLEVLNTFKRIAFRTDGVSGVNSFTGLLDDLLRGEIADTASEKRKLMLSQETVNKYFVPLYSDIINLFYKVKKDSSNKIDYVLYEKKRIGGKLVEIPFSSESHGTRELLGLLPLLLNAVHGETVIIDEIDQGIHDLLIDRLIDNVKEDLRGQLIFTTHDTQVMQQLEPSSLYIIQSDVDGNKRVEALSRAAHKGIAAHNNIQKKYIEGYFAGIPYADDVDFEDIVRGLEVGQ</sequence>
<gene>
    <name evidence="2" type="ORF">FD07_GL001664</name>
</gene>
<organism evidence="2 3">
    <name type="scientific">Levilactobacillus parabrevis ATCC 53295</name>
    <dbReference type="NCBI Taxonomy" id="1267003"/>
    <lineage>
        <taxon>Bacteria</taxon>
        <taxon>Bacillati</taxon>
        <taxon>Bacillota</taxon>
        <taxon>Bacilli</taxon>
        <taxon>Lactobacillales</taxon>
        <taxon>Lactobacillaceae</taxon>
        <taxon>Levilactobacillus</taxon>
    </lineage>
</organism>
<proteinExistence type="predicted"/>
<dbReference type="STRING" id="357278.IV61_GL001747"/>
<dbReference type="Gene3D" id="3.40.50.300">
    <property type="entry name" value="P-loop containing nucleotide triphosphate hydrolases"/>
    <property type="match status" value="1"/>
</dbReference>
<evidence type="ECO:0000313" key="2">
    <source>
        <dbReference type="EMBL" id="KRK34905.1"/>
    </source>
</evidence>
<dbReference type="GO" id="GO:0016887">
    <property type="term" value="F:ATP hydrolysis activity"/>
    <property type="evidence" value="ECO:0007669"/>
    <property type="project" value="InterPro"/>
</dbReference>
<comment type="caution">
    <text evidence="2">The sequence shown here is derived from an EMBL/GenBank/DDBJ whole genome shotgun (WGS) entry which is preliminary data.</text>
</comment>
<dbReference type="SUPFAM" id="SSF52540">
    <property type="entry name" value="P-loop containing nucleoside triphosphate hydrolases"/>
    <property type="match status" value="1"/>
</dbReference>
<dbReference type="PANTHER" id="PTHR40396:SF1">
    <property type="entry name" value="ATPASE AAA-TYPE CORE DOMAIN-CONTAINING PROTEIN"/>
    <property type="match status" value="1"/>
</dbReference>
<protein>
    <recommendedName>
        <fullName evidence="1">ATPase AAA-type core domain-containing protein</fullName>
    </recommendedName>
</protein>
<keyword evidence="3" id="KW-1185">Reference proteome</keyword>
<feature type="domain" description="ATPase AAA-type core" evidence="1">
    <location>
        <begin position="285"/>
        <end position="393"/>
    </location>
</feature>
<dbReference type="EMBL" id="AZCZ01000042">
    <property type="protein sequence ID" value="KRK34905.1"/>
    <property type="molecule type" value="Genomic_DNA"/>
</dbReference>
<evidence type="ECO:0000259" key="1">
    <source>
        <dbReference type="Pfam" id="PF13304"/>
    </source>
</evidence>
<dbReference type="RefSeq" id="WP_020090249.1">
    <property type="nucleotide sequence ID" value="NZ_AZCZ01000042.1"/>
</dbReference>
<dbReference type="PATRIC" id="fig|1267003.4.peg.1754"/>